<dbReference type="GO" id="GO:0051415">
    <property type="term" value="P:microtubule nucleation by interphase microtubule organizing center"/>
    <property type="evidence" value="ECO:0007669"/>
    <property type="project" value="TreeGrafter"/>
</dbReference>
<gene>
    <name evidence="5" type="ORF">GSLYS_00020393001</name>
</gene>
<evidence type="ECO:0008006" key="7">
    <source>
        <dbReference type="Google" id="ProtNLM"/>
    </source>
</evidence>
<dbReference type="AlphaFoldDB" id="A0AAV2ILA7"/>
<dbReference type="InterPro" id="IPR022214">
    <property type="entry name" value="MZT1"/>
</dbReference>
<accession>A0AAV2ILA7</accession>
<keyword evidence="4" id="KW-0206">Cytoskeleton</keyword>
<dbReference type="Pfam" id="PF12554">
    <property type="entry name" value="MOZART1"/>
    <property type="match status" value="1"/>
</dbReference>
<comment type="caution">
    <text evidence="5">The sequence shown here is derived from an EMBL/GenBank/DDBJ whole genome shotgun (WGS) entry which is preliminary data.</text>
</comment>
<comment type="subcellular location">
    <subcellularLocation>
        <location evidence="1">Cytoplasm</location>
        <location evidence="1">Cytoskeleton</location>
        <location evidence="1">Microtubule organizing center</location>
    </subcellularLocation>
</comment>
<dbReference type="GO" id="GO:0005819">
    <property type="term" value="C:spindle"/>
    <property type="evidence" value="ECO:0007669"/>
    <property type="project" value="TreeGrafter"/>
</dbReference>
<evidence type="ECO:0000256" key="2">
    <source>
        <dbReference type="ARBA" id="ARBA00011015"/>
    </source>
</evidence>
<reference evidence="5 6" key="1">
    <citation type="submission" date="2024-04" db="EMBL/GenBank/DDBJ databases">
        <authorList>
            <consortium name="Genoscope - CEA"/>
            <person name="William W."/>
        </authorList>
    </citation>
    <scope>NUCLEOTIDE SEQUENCE [LARGE SCALE GENOMIC DNA]</scope>
</reference>
<dbReference type="PANTHER" id="PTHR28520">
    <property type="entry name" value="MITOTIC-SPINDLE ORGANIZING PROTEIN 1"/>
    <property type="match status" value="1"/>
</dbReference>
<dbReference type="GO" id="GO:0000931">
    <property type="term" value="C:gamma-tubulin ring complex"/>
    <property type="evidence" value="ECO:0007669"/>
    <property type="project" value="InterPro"/>
</dbReference>
<name>A0AAV2ILA7_LYMST</name>
<evidence type="ECO:0000313" key="5">
    <source>
        <dbReference type="EMBL" id="CAL1547042.1"/>
    </source>
</evidence>
<dbReference type="GO" id="GO:0090307">
    <property type="term" value="P:mitotic spindle assembly"/>
    <property type="evidence" value="ECO:0007669"/>
    <property type="project" value="TreeGrafter"/>
</dbReference>
<dbReference type="GO" id="GO:0005813">
    <property type="term" value="C:centrosome"/>
    <property type="evidence" value="ECO:0007669"/>
    <property type="project" value="TreeGrafter"/>
</dbReference>
<protein>
    <recommendedName>
        <fullName evidence="7">Mitotic-spindle organizing protein 1</fullName>
    </recommendedName>
</protein>
<sequence length="83" mass="8942">MAASNPKSKAPAVSETMDILMEISRLLNTGLDQETMAVCLRLCENGVNPEALALVIQELRRESASFKAEVSGDSTLINFTGRS</sequence>
<evidence type="ECO:0000256" key="4">
    <source>
        <dbReference type="ARBA" id="ARBA00023212"/>
    </source>
</evidence>
<keyword evidence="6" id="KW-1185">Reference proteome</keyword>
<evidence type="ECO:0000256" key="3">
    <source>
        <dbReference type="ARBA" id="ARBA00022490"/>
    </source>
</evidence>
<dbReference type="PANTHER" id="PTHR28520:SF2">
    <property type="entry name" value="MITOTIC-SPINDLE ORGANIZING PROTEIN 1"/>
    <property type="match status" value="1"/>
</dbReference>
<dbReference type="GO" id="GO:0031021">
    <property type="term" value="C:interphase microtubule organizing center"/>
    <property type="evidence" value="ECO:0007669"/>
    <property type="project" value="TreeGrafter"/>
</dbReference>
<evidence type="ECO:0000313" key="6">
    <source>
        <dbReference type="Proteomes" id="UP001497497"/>
    </source>
</evidence>
<organism evidence="5 6">
    <name type="scientific">Lymnaea stagnalis</name>
    <name type="common">Great pond snail</name>
    <name type="synonym">Helix stagnalis</name>
    <dbReference type="NCBI Taxonomy" id="6523"/>
    <lineage>
        <taxon>Eukaryota</taxon>
        <taxon>Metazoa</taxon>
        <taxon>Spiralia</taxon>
        <taxon>Lophotrochozoa</taxon>
        <taxon>Mollusca</taxon>
        <taxon>Gastropoda</taxon>
        <taxon>Heterobranchia</taxon>
        <taxon>Euthyneura</taxon>
        <taxon>Panpulmonata</taxon>
        <taxon>Hygrophila</taxon>
        <taxon>Lymnaeoidea</taxon>
        <taxon>Lymnaeidae</taxon>
        <taxon>Lymnaea</taxon>
    </lineage>
</organism>
<dbReference type="GO" id="GO:0033566">
    <property type="term" value="P:gamma-tubulin complex localization"/>
    <property type="evidence" value="ECO:0007669"/>
    <property type="project" value="InterPro"/>
</dbReference>
<proteinExistence type="inferred from homology"/>
<comment type="similarity">
    <text evidence="2">Belongs to the MOZART1 family.</text>
</comment>
<evidence type="ECO:0000256" key="1">
    <source>
        <dbReference type="ARBA" id="ARBA00004267"/>
    </source>
</evidence>
<dbReference type="Proteomes" id="UP001497497">
    <property type="component" value="Unassembled WGS sequence"/>
</dbReference>
<dbReference type="EMBL" id="CAXITT010000894">
    <property type="protein sequence ID" value="CAL1547042.1"/>
    <property type="molecule type" value="Genomic_DNA"/>
</dbReference>
<keyword evidence="3" id="KW-0963">Cytoplasm</keyword>